<dbReference type="EMBL" id="DTCM01000065">
    <property type="protein sequence ID" value="HGL41051.1"/>
    <property type="molecule type" value="Genomic_DNA"/>
</dbReference>
<evidence type="ECO:0000313" key="2">
    <source>
        <dbReference type="EMBL" id="HGN90908.1"/>
    </source>
</evidence>
<proteinExistence type="predicted"/>
<evidence type="ECO:0000313" key="1">
    <source>
        <dbReference type="EMBL" id="HGL41051.1"/>
    </source>
</evidence>
<comment type="caution">
    <text evidence="2">The sequence shown here is derived from an EMBL/GenBank/DDBJ whole genome shotgun (WGS) entry which is preliminary data.</text>
</comment>
<gene>
    <name evidence="2" type="ORF">ENT82_07295</name>
    <name evidence="1" type="ORF">ENU43_05255</name>
</gene>
<name>A0A7C4I6S7_CALS0</name>
<protein>
    <recommendedName>
        <fullName evidence="3">DUF4258 domain-containing protein</fullName>
    </recommendedName>
</protein>
<sequence length="153" mass="17391">MISTETYTFKTLETILQPPRNIRTADTFNSLSKNFGLGEAVVDVVAVYIHNHADYNLKLMEIRLSEKAWGHISTRHPEVSFYKSEIIEAVKGPDTVLKGSRGEFKAIKYLSRTHLGPKHLVVVYKVVNEEKHIITAYFTSDLGSVRGEVVWKK</sequence>
<dbReference type="EMBL" id="DTAD01000079">
    <property type="protein sequence ID" value="HGN90908.1"/>
    <property type="molecule type" value="Genomic_DNA"/>
</dbReference>
<accession>A0A7C4I6S7</accession>
<evidence type="ECO:0008006" key="3">
    <source>
        <dbReference type="Google" id="ProtNLM"/>
    </source>
</evidence>
<organism evidence="2">
    <name type="scientific">Caldiarchaeum subterraneum</name>
    <dbReference type="NCBI Taxonomy" id="311458"/>
    <lineage>
        <taxon>Archaea</taxon>
        <taxon>Nitrososphaerota</taxon>
        <taxon>Candidatus Caldarchaeales</taxon>
        <taxon>Candidatus Caldarchaeaceae</taxon>
        <taxon>Candidatus Caldarchaeum</taxon>
    </lineage>
</organism>
<dbReference type="AlphaFoldDB" id="A0A7C4I6S7"/>
<reference evidence="2" key="1">
    <citation type="journal article" date="2020" name="mSystems">
        <title>Genome- and Community-Level Interaction Insights into Carbon Utilization and Element Cycling Functions of Hydrothermarchaeota in Hydrothermal Sediment.</title>
        <authorList>
            <person name="Zhou Z."/>
            <person name="Liu Y."/>
            <person name="Xu W."/>
            <person name="Pan J."/>
            <person name="Luo Z.H."/>
            <person name="Li M."/>
        </authorList>
    </citation>
    <scope>NUCLEOTIDE SEQUENCE [LARGE SCALE GENOMIC DNA]</scope>
    <source>
        <strain evidence="2">SpSt-613</strain>
        <strain evidence="1">SpSt-669</strain>
    </source>
</reference>